<name>A0A3A4JYX0_9NOCA</name>
<dbReference type="EMBL" id="QZFU01000029">
    <property type="protein sequence ID" value="RJO72373.1"/>
    <property type="molecule type" value="Genomic_DNA"/>
</dbReference>
<organism evidence="1 2">
    <name type="scientific">Nocardia panacis</name>
    <dbReference type="NCBI Taxonomy" id="2340916"/>
    <lineage>
        <taxon>Bacteria</taxon>
        <taxon>Bacillati</taxon>
        <taxon>Actinomycetota</taxon>
        <taxon>Actinomycetes</taxon>
        <taxon>Mycobacteriales</taxon>
        <taxon>Nocardiaceae</taxon>
        <taxon>Nocardia</taxon>
    </lineage>
</organism>
<gene>
    <name evidence="1" type="ORF">D5S18_23190</name>
</gene>
<evidence type="ECO:0000313" key="1">
    <source>
        <dbReference type="EMBL" id="RJO72373.1"/>
    </source>
</evidence>
<evidence type="ECO:0000313" key="2">
    <source>
        <dbReference type="Proteomes" id="UP000266677"/>
    </source>
</evidence>
<dbReference type="SUPFAM" id="SSF160424">
    <property type="entry name" value="BH3703-like"/>
    <property type="match status" value="1"/>
</dbReference>
<protein>
    <submittedName>
        <fullName evidence="1">Uncharacterized protein</fullName>
    </submittedName>
</protein>
<dbReference type="OrthoDB" id="4505613at2"/>
<sequence length="456" mass="50298">MGHEIARELAALGPEGWRRLEVFFAMTTAAEMAVAVYYDDEDRSVRATPTEEILALAREHRDLSAQLGDGAWWRLLLTLTSAGALEIDYDYGDVPFPDEQMFPPEVYRADLEAYPRRTLPIWLAAYVGHDNRQSRPAELAAQQARADREAGNRGVLSQEEFPAFPLMQARWAVIAAAFVAVRSDWGPRVLPALGWFEGTRRSGATLYSLPGGRGVLSGGVWNAPELDATYNNAAPMPDYYGGAPEWVANPVLNPRAATGLLSFCYWWEGGRWYRGESPTSDLLAEAVPGVWTSQTVIDVILGVFGEEPTERRRKAVQTLVAAAEVGVVTRDTLADVFGDTGAFDIDSALFQLSLAGVAMILPDPLPESEAISRVRQYILDQDMDTTGYPLEDLHAERFSVGWMVFVPTQPGEISIGRAIFYIGDDGVLEQSSSSVSPSVYIAEFEQRFQRRYGTAD</sequence>
<keyword evidence="2" id="KW-1185">Reference proteome</keyword>
<dbReference type="InterPro" id="IPR036170">
    <property type="entry name" value="YezG-like_sf"/>
</dbReference>
<dbReference type="AlphaFoldDB" id="A0A3A4JYX0"/>
<proteinExistence type="predicted"/>
<dbReference type="Proteomes" id="UP000266677">
    <property type="component" value="Unassembled WGS sequence"/>
</dbReference>
<reference evidence="1 2" key="1">
    <citation type="submission" date="2018-09" db="EMBL/GenBank/DDBJ databases">
        <title>YIM PH21274 draft genome.</title>
        <authorList>
            <person name="Miao C."/>
        </authorList>
    </citation>
    <scope>NUCLEOTIDE SEQUENCE [LARGE SCALE GENOMIC DNA]</scope>
    <source>
        <strain evidence="1 2">YIM PH 21724</strain>
    </source>
</reference>
<accession>A0A3A4JYX0</accession>
<comment type="caution">
    <text evidence="1">The sequence shown here is derived from an EMBL/GenBank/DDBJ whole genome shotgun (WGS) entry which is preliminary data.</text>
</comment>